<name>A3IXA6_9CHRO</name>
<dbReference type="OrthoDB" id="528950at2"/>
<sequence length="302" mass="32918">MLGSFNGKKQKDNVENPENKSLKSIKGKLTKHQNLIGLWLFLLINVAGLGLVFVLQLVQMVQIGRIANKPPATLVEKGDGTGLLTDAIPASQRTPKAIQRFTSDILTALFTVTPILETQEGLTQGDGFDTGITIPRKEGNVNNRVTVNAYVASVAAIAPGFRDQFLSKLADITPPNSFNGTTQVLFKIDFLGNPIPVDGKSDEWTVTVVGTRYIIESQSGGSRRSPEPEPFKQVIYLKSVNPQFDPLPDISTNIQERIADITKIGLQITKMTPLDTTTPQGGDFLELPAQPQPQPTQPMEDE</sequence>
<dbReference type="EMBL" id="AAXW01000062">
    <property type="protein sequence ID" value="EAZ88899.1"/>
    <property type="molecule type" value="Genomic_DNA"/>
</dbReference>
<accession>A3IXA6</accession>
<evidence type="ECO:0000313" key="3">
    <source>
        <dbReference type="EMBL" id="EAZ88899.1"/>
    </source>
</evidence>
<feature type="region of interest" description="Disordered" evidence="1">
    <location>
        <begin position="273"/>
        <end position="302"/>
    </location>
</feature>
<keyword evidence="4" id="KW-1185">Reference proteome</keyword>
<dbReference type="AlphaFoldDB" id="A3IXA6"/>
<comment type="caution">
    <text evidence="3">The sequence shown here is derived from an EMBL/GenBank/DDBJ whole genome shotgun (WGS) entry which is preliminary data.</text>
</comment>
<feature type="transmembrane region" description="Helical" evidence="2">
    <location>
        <begin position="35"/>
        <end position="58"/>
    </location>
</feature>
<keyword evidence="2" id="KW-0812">Transmembrane</keyword>
<organism evidence="3 4">
    <name type="scientific">Crocosphaera chwakensis CCY0110</name>
    <dbReference type="NCBI Taxonomy" id="391612"/>
    <lineage>
        <taxon>Bacteria</taxon>
        <taxon>Bacillati</taxon>
        <taxon>Cyanobacteriota</taxon>
        <taxon>Cyanophyceae</taxon>
        <taxon>Oscillatoriophycideae</taxon>
        <taxon>Chroococcales</taxon>
        <taxon>Aphanothecaceae</taxon>
        <taxon>Crocosphaera</taxon>
        <taxon>Crocosphaera chwakensis</taxon>
    </lineage>
</organism>
<reference evidence="3 4" key="1">
    <citation type="submission" date="2007-03" db="EMBL/GenBank/DDBJ databases">
        <authorList>
            <person name="Stal L."/>
            <person name="Ferriera S."/>
            <person name="Johnson J."/>
            <person name="Kravitz S."/>
            <person name="Beeson K."/>
            <person name="Sutton G."/>
            <person name="Rogers Y.-H."/>
            <person name="Friedman R."/>
            <person name="Frazier M."/>
            <person name="Venter J.C."/>
        </authorList>
    </citation>
    <scope>NUCLEOTIDE SEQUENCE [LARGE SCALE GENOMIC DNA]</scope>
    <source>
        <strain evidence="3 4">CCY0110</strain>
    </source>
</reference>
<evidence type="ECO:0000256" key="1">
    <source>
        <dbReference type="SAM" id="MobiDB-lite"/>
    </source>
</evidence>
<dbReference type="RefSeq" id="WP_008278010.1">
    <property type="nucleotide sequence ID" value="NZ_AAXW01000062.1"/>
</dbReference>
<dbReference type="Proteomes" id="UP000003781">
    <property type="component" value="Unassembled WGS sequence"/>
</dbReference>
<evidence type="ECO:0000256" key="2">
    <source>
        <dbReference type="SAM" id="Phobius"/>
    </source>
</evidence>
<dbReference type="eggNOG" id="ENOG5031RVX">
    <property type="taxonomic scope" value="Bacteria"/>
</dbReference>
<gene>
    <name evidence="3" type="ORF">CY0110_31905</name>
</gene>
<keyword evidence="2" id="KW-1133">Transmembrane helix</keyword>
<evidence type="ECO:0000313" key="4">
    <source>
        <dbReference type="Proteomes" id="UP000003781"/>
    </source>
</evidence>
<proteinExistence type="predicted"/>
<keyword evidence="2" id="KW-0472">Membrane</keyword>
<protein>
    <submittedName>
        <fullName evidence="3">Uncharacterized protein</fullName>
    </submittedName>
</protein>